<reference evidence="2" key="1">
    <citation type="submission" date="2023-06" db="EMBL/GenBank/DDBJ databases">
        <title>Genome-scale phylogeny and comparative genomics of the fungal order Sordariales.</title>
        <authorList>
            <consortium name="Lawrence Berkeley National Laboratory"/>
            <person name="Hensen N."/>
            <person name="Bonometti L."/>
            <person name="Westerberg I."/>
            <person name="Brannstrom I.O."/>
            <person name="Guillou S."/>
            <person name="Cros-Aarteil S."/>
            <person name="Calhoun S."/>
            <person name="Haridas S."/>
            <person name="Kuo A."/>
            <person name="Mondo S."/>
            <person name="Pangilinan J."/>
            <person name="Riley R."/>
            <person name="Labutti K."/>
            <person name="Andreopoulos B."/>
            <person name="Lipzen A."/>
            <person name="Chen C."/>
            <person name="Yanf M."/>
            <person name="Daum C."/>
            <person name="Ng V."/>
            <person name="Clum A."/>
            <person name="Steindorff A."/>
            <person name="Ohm R."/>
            <person name="Martin F."/>
            <person name="Silar P."/>
            <person name="Natvig D."/>
            <person name="Lalanne C."/>
            <person name="Gautier V."/>
            <person name="Ament-Velasquez S.L."/>
            <person name="Kruys A."/>
            <person name="Hutchinson M.I."/>
            <person name="Powell A.J."/>
            <person name="Barry K."/>
            <person name="Miller A.N."/>
            <person name="Grigoriev I.V."/>
            <person name="Debuchy R."/>
            <person name="Gladieux P."/>
            <person name="Thoren M.H."/>
            <person name="Johannesson H."/>
        </authorList>
    </citation>
    <scope>NUCLEOTIDE SEQUENCE</scope>
    <source>
        <strain evidence="2">PSN4</strain>
    </source>
</reference>
<proteinExistence type="predicted"/>
<evidence type="ECO:0000313" key="3">
    <source>
        <dbReference type="Proteomes" id="UP001239445"/>
    </source>
</evidence>
<protein>
    <recommendedName>
        <fullName evidence="4">Secreted protein</fullName>
    </recommendedName>
</protein>
<dbReference type="AlphaFoldDB" id="A0AAJ0BI19"/>
<dbReference type="Proteomes" id="UP001239445">
    <property type="component" value="Unassembled WGS sequence"/>
</dbReference>
<dbReference type="EMBL" id="MU839829">
    <property type="protein sequence ID" value="KAK1758357.1"/>
    <property type="molecule type" value="Genomic_DNA"/>
</dbReference>
<accession>A0AAJ0BI19</accession>
<evidence type="ECO:0008006" key="4">
    <source>
        <dbReference type="Google" id="ProtNLM"/>
    </source>
</evidence>
<evidence type="ECO:0000313" key="2">
    <source>
        <dbReference type="EMBL" id="KAK1758357.1"/>
    </source>
</evidence>
<comment type="caution">
    <text evidence="2">The sequence shown here is derived from an EMBL/GenBank/DDBJ whole genome shotgun (WGS) entry which is preliminary data.</text>
</comment>
<organism evidence="2 3">
    <name type="scientific">Echria macrotheca</name>
    <dbReference type="NCBI Taxonomy" id="438768"/>
    <lineage>
        <taxon>Eukaryota</taxon>
        <taxon>Fungi</taxon>
        <taxon>Dikarya</taxon>
        <taxon>Ascomycota</taxon>
        <taxon>Pezizomycotina</taxon>
        <taxon>Sordariomycetes</taxon>
        <taxon>Sordariomycetidae</taxon>
        <taxon>Sordariales</taxon>
        <taxon>Schizotheciaceae</taxon>
        <taxon>Echria</taxon>
    </lineage>
</organism>
<keyword evidence="3" id="KW-1185">Reference proteome</keyword>
<evidence type="ECO:0000256" key="1">
    <source>
        <dbReference type="SAM" id="SignalP"/>
    </source>
</evidence>
<sequence>MLRLDLAGWAFLFCLTCVFCKQCSSAAAMANGPGLAWRLLPTYSTYTRRPRRRRRRPQRVHIHNSHDLLLTGCWREVRIATQ</sequence>
<feature type="chain" id="PRO_5042544650" description="Secreted protein" evidence="1">
    <location>
        <begin position="21"/>
        <end position="82"/>
    </location>
</feature>
<feature type="signal peptide" evidence="1">
    <location>
        <begin position="1"/>
        <end position="20"/>
    </location>
</feature>
<name>A0AAJ0BI19_9PEZI</name>
<keyword evidence="1" id="KW-0732">Signal</keyword>
<gene>
    <name evidence="2" type="ORF">QBC47DRAFT_374408</name>
</gene>